<feature type="active site" evidence="6">
    <location>
        <position position="406"/>
    </location>
</feature>
<dbReference type="EC" id="3.4.19.12" evidence="2"/>
<evidence type="ECO:0000256" key="2">
    <source>
        <dbReference type="ARBA" id="ARBA00012759"/>
    </source>
</evidence>
<dbReference type="AlphaFoldDB" id="A0A1D2N9C2"/>
<feature type="active site" evidence="6">
    <location>
        <position position="279"/>
    </location>
</feature>
<dbReference type="GO" id="GO:0016579">
    <property type="term" value="P:protein deubiquitination"/>
    <property type="evidence" value="ECO:0007669"/>
    <property type="project" value="InterPro"/>
</dbReference>
<reference evidence="9 10" key="1">
    <citation type="journal article" date="2016" name="Genome Biol. Evol.">
        <title>Gene Family Evolution Reflects Adaptation to Soil Environmental Stressors in the Genome of the Collembolan Orchesella cincta.</title>
        <authorList>
            <person name="Faddeeva-Vakhrusheva A."/>
            <person name="Derks M.F."/>
            <person name="Anvar S.Y."/>
            <person name="Agamennone V."/>
            <person name="Suring W."/>
            <person name="Smit S."/>
            <person name="van Straalen N.M."/>
            <person name="Roelofs D."/>
        </authorList>
    </citation>
    <scope>NUCLEOTIDE SEQUENCE [LARGE SCALE GENOMIC DNA]</scope>
    <source>
        <tissue evidence="9">Mixed pool</tissue>
    </source>
</reference>
<dbReference type="OrthoDB" id="422700at2759"/>
<comment type="caution">
    <text evidence="9">The sequence shown here is derived from an EMBL/GenBank/DDBJ whole genome shotgun (WGS) entry which is preliminary data.</text>
</comment>
<dbReference type="GO" id="GO:0006508">
    <property type="term" value="P:proteolysis"/>
    <property type="evidence" value="ECO:0007669"/>
    <property type="project" value="UniProtKB-KW"/>
</dbReference>
<keyword evidence="5 6" id="KW-0378">Hydrolase</keyword>
<feature type="domain" description="Josephin" evidence="8">
    <location>
        <begin position="266"/>
        <end position="454"/>
    </location>
</feature>
<sequence length="530" mass="57963">FFKPDVRDLETNSEWIVWTRKRDSVTDDDVVVAVAGLVSSTGRHNSRHISSLNAVVVGNLDLLPGKAGRVGSDTVFISAALSQSSTNTGKPYNQNRTKCKNGKAGVSTTAAVWRSRCSKGFAFFTGAFSVKSCVWSDELSSSSKLKRVRDKNEEDVKEDTQSEINQVRIIKNVNVVAALSDLQPEQLVVGSSENCLSLGTTKDRPVETKTGVIVATNSSAPTASSSTAPLENCRFDNSAVANVGDTSISSNCELLGTGTANSKIMRGGIYHEKQIKSLCALHALNNLIQDGKAFKQEDLDKICSELDPNSWVNPHKSVFGLGNYDINVIMTALQQKQLEAIWFDKRKDPSEELNFENIYGFILNIPSDCRLGWLALPIKRKHWVAIRNLPSITERDAGRNNYYNLDSKFDKPESIGTTDNLVEYLRGELKSPEKELFLVVTEDVGRVETWRKNPPPCTSATASGANANLLPVPTSSDGPDASAGSGNNRRTSNDSGVVDLLPDLKDINVVDLNKEDLMRRQSSGVWSDMN</sequence>
<feature type="compositionally biased region" description="Low complexity" evidence="7">
    <location>
        <begin position="475"/>
        <end position="486"/>
    </location>
</feature>
<dbReference type="InterPro" id="IPR006155">
    <property type="entry name" value="Josephin"/>
</dbReference>
<dbReference type="Proteomes" id="UP000094527">
    <property type="component" value="Unassembled WGS sequence"/>
</dbReference>
<dbReference type="FunFam" id="3.90.70.40:FF:000002">
    <property type="entry name" value="josephin-1 isoform X2"/>
    <property type="match status" value="1"/>
</dbReference>
<keyword evidence="3" id="KW-0645">Protease</keyword>
<evidence type="ECO:0000313" key="10">
    <source>
        <dbReference type="Proteomes" id="UP000094527"/>
    </source>
</evidence>
<keyword evidence="4" id="KW-0833">Ubl conjugation pathway</keyword>
<feature type="active site" evidence="6">
    <location>
        <position position="382"/>
    </location>
</feature>
<organism evidence="9 10">
    <name type="scientific">Orchesella cincta</name>
    <name type="common">Springtail</name>
    <name type="synonym">Podura cincta</name>
    <dbReference type="NCBI Taxonomy" id="48709"/>
    <lineage>
        <taxon>Eukaryota</taxon>
        <taxon>Metazoa</taxon>
        <taxon>Ecdysozoa</taxon>
        <taxon>Arthropoda</taxon>
        <taxon>Hexapoda</taxon>
        <taxon>Collembola</taxon>
        <taxon>Entomobryomorpha</taxon>
        <taxon>Entomobryoidea</taxon>
        <taxon>Orchesellidae</taxon>
        <taxon>Orchesellinae</taxon>
        <taxon>Orchesella</taxon>
    </lineage>
</organism>
<dbReference type="GO" id="GO:0004843">
    <property type="term" value="F:cysteine-type deubiquitinase activity"/>
    <property type="evidence" value="ECO:0007669"/>
    <property type="project" value="UniProtKB-EC"/>
</dbReference>
<dbReference type="STRING" id="48709.A0A1D2N9C2"/>
<evidence type="ECO:0000256" key="1">
    <source>
        <dbReference type="ARBA" id="ARBA00000707"/>
    </source>
</evidence>
<protein>
    <recommendedName>
        <fullName evidence="2">ubiquitinyl hydrolase 1</fullName>
        <ecNumber evidence="2">3.4.19.12</ecNumber>
    </recommendedName>
</protein>
<gene>
    <name evidence="9" type="ORF">Ocin01_04820</name>
</gene>
<name>A0A1D2N9C2_ORCCI</name>
<dbReference type="SMART" id="SM01246">
    <property type="entry name" value="Josephin"/>
    <property type="match status" value="1"/>
</dbReference>
<evidence type="ECO:0000259" key="8">
    <source>
        <dbReference type="PROSITE" id="PS50957"/>
    </source>
</evidence>
<feature type="region of interest" description="Disordered" evidence="7">
    <location>
        <begin position="451"/>
        <end position="498"/>
    </location>
</feature>
<proteinExistence type="predicted"/>
<accession>A0A1D2N9C2</accession>
<dbReference type="Pfam" id="PF02099">
    <property type="entry name" value="Josephin"/>
    <property type="match status" value="1"/>
</dbReference>
<evidence type="ECO:0000256" key="5">
    <source>
        <dbReference type="ARBA" id="ARBA00022801"/>
    </source>
</evidence>
<dbReference type="EMBL" id="LJIJ01000136">
    <property type="protein sequence ID" value="ODN01863.1"/>
    <property type="molecule type" value="Genomic_DNA"/>
</dbReference>
<evidence type="ECO:0000313" key="9">
    <source>
        <dbReference type="EMBL" id="ODN01863.1"/>
    </source>
</evidence>
<comment type="catalytic activity">
    <reaction evidence="1">
        <text>Thiol-dependent hydrolysis of ester, thioester, amide, peptide and isopeptide bonds formed by the C-terminal Gly of ubiquitin (a 76-residue protein attached to proteins as an intracellular targeting signal).</text>
        <dbReference type="EC" id="3.4.19.12"/>
    </reaction>
</comment>
<dbReference type="Gene3D" id="3.90.70.40">
    <property type="match status" value="1"/>
</dbReference>
<evidence type="ECO:0000256" key="4">
    <source>
        <dbReference type="ARBA" id="ARBA00022786"/>
    </source>
</evidence>
<dbReference type="InterPro" id="IPR040053">
    <property type="entry name" value="JOSD1/2"/>
</dbReference>
<dbReference type="PANTHER" id="PTHR13291">
    <property type="entry name" value="JOSEPHIN 1, 2"/>
    <property type="match status" value="1"/>
</dbReference>
<dbReference type="PANTHER" id="PTHR13291:SF0">
    <property type="entry name" value="JOSEPHIN-LIKE PROTEIN"/>
    <property type="match status" value="1"/>
</dbReference>
<dbReference type="PROSITE" id="PS50957">
    <property type="entry name" value="JOSEPHIN"/>
    <property type="match status" value="1"/>
</dbReference>
<evidence type="ECO:0000256" key="6">
    <source>
        <dbReference type="PROSITE-ProRule" id="PRU00331"/>
    </source>
</evidence>
<feature type="non-terminal residue" evidence="9">
    <location>
        <position position="1"/>
    </location>
</feature>
<keyword evidence="10" id="KW-1185">Reference proteome</keyword>
<evidence type="ECO:0000256" key="7">
    <source>
        <dbReference type="SAM" id="MobiDB-lite"/>
    </source>
</evidence>
<evidence type="ECO:0000256" key="3">
    <source>
        <dbReference type="ARBA" id="ARBA00022670"/>
    </source>
</evidence>